<evidence type="ECO:0000313" key="1">
    <source>
        <dbReference type="EMBL" id="THC91773.1"/>
    </source>
</evidence>
<evidence type="ECO:0000313" key="2">
    <source>
        <dbReference type="Proteomes" id="UP000308092"/>
    </source>
</evidence>
<comment type="caution">
    <text evidence="1">The sequence shown here is derived from an EMBL/GenBank/DDBJ whole genome shotgun (WGS) entry which is preliminary data.</text>
</comment>
<accession>A0A4S3J9M2</accession>
<name>A0A4S3J9M2_9EURO</name>
<gene>
    <name evidence="1" type="ORF">EYZ11_008751</name>
</gene>
<proteinExistence type="predicted"/>
<dbReference type="VEuPathDB" id="FungiDB:EYZ11_008751"/>
<dbReference type="AlphaFoldDB" id="A0A4S3J9M2"/>
<protein>
    <submittedName>
        <fullName evidence="1">Uncharacterized protein</fullName>
    </submittedName>
</protein>
<dbReference type="EMBL" id="SOSA01000385">
    <property type="protein sequence ID" value="THC91773.1"/>
    <property type="molecule type" value="Genomic_DNA"/>
</dbReference>
<keyword evidence="2" id="KW-1185">Reference proteome</keyword>
<sequence length="124" mass="13805">MLALPLTSSAASLDVLKFKNWDLHILAPGCNPNNSNFDISLYHRSGITGNTCTSLIDDSNPDRTKAETISWKSPIASHYDLCTFRDGNCSKDSFIEAVRSEWEVCYPYKGWVGWKVVPNGESCI</sequence>
<dbReference type="Proteomes" id="UP000308092">
    <property type="component" value="Unassembled WGS sequence"/>
</dbReference>
<reference evidence="1 2" key="1">
    <citation type="submission" date="2019-03" db="EMBL/GenBank/DDBJ databases">
        <title>The genome sequence of a newly discovered highly antifungal drug resistant Aspergillus species, Aspergillus tanneri NIH 1004.</title>
        <authorList>
            <person name="Mounaud S."/>
            <person name="Singh I."/>
            <person name="Joardar V."/>
            <person name="Pakala S."/>
            <person name="Pakala S."/>
            <person name="Venepally P."/>
            <person name="Hoover J."/>
            <person name="Nierman W."/>
            <person name="Chung J."/>
            <person name="Losada L."/>
        </authorList>
    </citation>
    <scope>NUCLEOTIDE SEQUENCE [LARGE SCALE GENOMIC DNA]</scope>
    <source>
        <strain evidence="1 2">NIH1004</strain>
    </source>
</reference>
<organism evidence="1 2">
    <name type="scientific">Aspergillus tanneri</name>
    <dbReference type="NCBI Taxonomy" id="1220188"/>
    <lineage>
        <taxon>Eukaryota</taxon>
        <taxon>Fungi</taxon>
        <taxon>Dikarya</taxon>
        <taxon>Ascomycota</taxon>
        <taxon>Pezizomycotina</taxon>
        <taxon>Eurotiomycetes</taxon>
        <taxon>Eurotiomycetidae</taxon>
        <taxon>Eurotiales</taxon>
        <taxon>Aspergillaceae</taxon>
        <taxon>Aspergillus</taxon>
        <taxon>Aspergillus subgen. Circumdati</taxon>
    </lineage>
</organism>